<dbReference type="AlphaFoldDB" id="A0A2M8M5N3"/>
<evidence type="ECO:0000313" key="3">
    <source>
        <dbReference type="Proteomes" id="UP000230407"/>
    </source>
</evidence>
<dbReference type="EMBL" id="PGGW01000011">
    <property type="protein sequence ID" value="PJE99504.1"/>
    <property type="molecule type" value="Genomic_DNA"/>
</dbReference>
<keyword evidence="3" id="KW-1185">Reference proteome</keyword>
<dbReference type="Proteomes" id="UP000230407">
    <property type="component" value="Unassembled WGS sequence"/>
</dbReference>
<gene>
    <name evidence="2" type="ORF">CUT44_02980</name>
</gene>
<proteinExistence type="predicted"/>
<dbReference type="RefSeq" id="WP_100200546.1">
    <property type="nucleotide sequence ID" value="NZ_PGGW01000011.1"/>
</dbReference>
<comment type="caution">
    <text evidence="2">The sequence shown here is derived from an EMBL/GenBank/DDBJ whole genome shotgun (WGS) entry which is preliminary data.</text>
</comment>
<reference evidence="2 3" key="1">
    <citation type="submission" date="2017-11" db="EMBL/GenBank/DDBJ databases">
        <title>Streptomyces carmine sp. nov., a novel actinomycete isolated from Sophora alopecuroides in Xinjiang, China.</title>
        <authorList>
            <person name="Wang Y."/>
            <person name="Luo X."/>
            <person name="Wan C."/>
            <person name="Zhang L."/>
        </authorList>
    </citation>
    <scope>NUCLEOTIDE SEQUENCE [LARGE SCALE GENOMIC DNA]</scope>
    <source>
        <strain evidence="2 3">TRM SA0054</strain>
    </source>
</reference>
<sequence length="107" mass="10620">MNETEGAAEVFSAPHLGRFTQPDLSGKETSSYLYATGDPVNHTDPTGLSCSAAVIGAMAGVGGFLIGTAGMLTTPMTGGASSAVAFWGYQVAAVGLGPSIGGLFSEC</sequence>
<feature type="region of interest" description="Disordered" evidence="1">
    <location>
        <begin position="1"/>
        <end position="24"/>
    </location>
</feature>
<name>A0A2M8M5N3_9ACTN</name>
<organism evidence="2 3">
    <name type="scientific">Streptomyces carminius</name>
    <dbReference type="NCBI Taxonomy" id="2665496"/>
    <lineage>
        <taxon>Bacteria</taxon>
        <taxon>Bacillati</taxon>
        <taxon>Actinomycetota</taxon>
        <taxon>Actinomycetes</taxon>
        <taxon>Kitasatosporales</taxon>
        <taxon>Streptomycetaceae</taxon>
        <taxon>Streptomyces</taxon>
    </lineage>
</organism>
<evidence type="ECO:0008006" key="4">
    <source>
        <dbReference type="Google" id="ProtNLM"/>
    </source>
</evidence>
<evidence type="ECO:0000313" key="2">
    <source>
        <dbReference type="EMBL" id="PJE99504.1"/>
    </source>
</evidence>
<accession>A0A2M8M5N3</accession>
<evidence type="ECO:0000256" key="1">
    <source>
        <dbReference type="SAM" id="MobiDB-lite"/>
    </source>
</evidence>
<protein>
    <recommendedName>
        <fullName evidence="4">RHS repeat-associated core domain-containing protein</fullName>
    </recommendedName>
</protein>
<dbReference type="Gene3D" id="2.180.10.10">
    <property type="entry name" value="RHS repeat-associated core"/>
    <property type="match status" value="1"/>
</dbReference>